<gene>
    <name evidence="6" type="ORF">H4W81_007946</name>
</gene>
<keyword evidence="3" id="KW-0285">Flavoprotein</keyword>
<dbReference type="SUPFAM" id="SSF51905">
    <property type="entry name" value="FAD/NAD(P)-binding domain"/>
    <property type="match status" value="1"/>
</dbReference>
<evidence type="ECO:0000256" key="4">
    <source>
        <dbReference type="ARBA" id="ARBA00022827"/>
    </source>
</evidence>
<organism evidence="6 7">
    <name type="scientific">Nonomuraea africana</name>
    <dbReference type="NCBI Taxonomy" id="46171"/>
    <lineage>
        <taxon>Bacteria</taxon>
        <taxon>Bacillati</taxon>
        <taxon>Actinomycetota</taxon>
        <taxon>Actinomycetes</taxon>
        <taxon>Streptosporangiales</taxon>
        <taxon>Streptosporangiaceae</taxon>
        <taxon>Nonomuraea</taxon>
    </lineage>
</organism>
<dbReference type="PRINTS" id="PR00420">
    <property type="entry name" value="RNGMNOXGNASE"/>
</dbReference>
<dbReference type="InterPro" id="IPR036188">
    <property type="entry name" value="FAD/NAD-bd_sf"/>
</dbReference>
<dbReference type="PANTHER" id="PTHR43004:SF19">
    <property type="entry name" value="BINDING MONOOXYGENASE, PUTATIVE (JCVI)-RELATED"/>
    <property type="match status" value="1"/>
</dbReference>
<dbReference type="Pfam" id="PF01494">
    <property type="entry name" value="FAD_binding_3"/>
    <property type="match status" value="1"/>
</dbReference>
<name>A0ABR9KUI0_9ACTN</name>
<dbReference type="InterPro" id="IPR002938">
    <property type="entry name" value="FAD-bd"/>
</dbReference>
<keyword evidence="7" id="KW-1185">Reference proteome</keyword>
<dbReference type="Gene3D" id="3.30.70.2450">
    <property type="match status" value="1"/>
</dbReference>
<dbReference type="PANTHER" id="PTHR43004">
    <property type="entry name" value="TRK SYSTEM POTASSIUM UPTAKE PROTEIN"/>
    <property type="match status" value="1"/>
</dbReference>
<dbReference type="Gene3D" id="3.40.30.120">
    <property type="match status" value="1"/>
</dbReference>
<feature type="domain" description="FAD-binding" evidence="5">
    <location>
        <begin position="13"/>
        <end position="365"/>
    </location>
</feature>
<dbReference type="RefSeq" id="WP_192779427.1">
    <property type="nucleotide sequence ID" value="NZ_BAAASY010000018.1"/>
</dbReference>
<comment type="cofactor">
    <cofactor evidence="1">
        <name>FAD</name>
        <dbReference type="ChEBI" id="CHEBI:57692"/>
    </cofactor>
</comment>
<reference evidence="6 7" key="1">
    <citation type="submission" date="2020-10" db="EMBL/GenBank/DDBJ databases">
        <title>Sequencing the genomes of 1000 actinobacteria strains.</title>
        <authorList>
            <person name="Klenk H.-P."/>
        </authorList>
    </citation>
    <scope>NUCLEOTIDE SEQUENCE [LARGE SCALE GENOMIC DNA]</scope>
    <source>
        <strain evidence="6 7">DSM 43748</strain>
    </source>
</reference>
<evidence type="ECO:0000313" key="6">
    <source>
        <dbReference type="EMBL" id="MBE1565167.1"/>
    </source>
</evidence>
<dbReference type="Gene3D" id="3.50.50.60">
    <property type="entry name" value="FAD/NAD(P)-binding domain"/>
    <property type="match status" value="1"/>
</dbReference>
<evidence type="ECO:0000256" key="3">
    <source>
        <dbReference type="ARBA" id="ARBA00022630"/>
    </source>
</evidence>
<comment type="caution">
    <text evidence="6">The sequence shown here is derived from an EMBL/GenBank/DDBJ whole genome shotgun (WGS) entry which is preliminary data.</text>
</comment>
<evidence type="ECO:0000313" key="7">
    <source>
        <dbReference type="Proteomes" id="UP000661607"/>
    </source>
</evidence>
<dbReference type="SUPFAM" id="SSF52833">
    <property type="entry name" value="Thioredoxin-like"/>
    <property type="match status" value="1"/>
</dbReference>
<protein>
    <submittedName>
        <fullName evidence="6">2-polyprenyl-6-methoxyphenol hydroxylase-like FAD-dependent oxidoreductase</fullName>
    </submittedName>
</protein>
<dbReference type="InterPro" id="IPR036249">
    <property type="entry name" value="Thioredoxin-like_sf"/>
</dbReference>
<evidence type="ECO:0000259" key="5">
    <source>
        <dbReference type="Pfam" id="PF01494"/>
    </source>
</evidence>
<dbReference type="InterPro" id="IPR050641">
    <property type="entry name" value="RIFMO-like"/>
</dbReference>
<dbReference type="Proteomes" id="UP000661607">
    <property type="component" value="Unassembled WGS sequence"/>
</dbReference>
<comment type="similarity">
    <text evidence="2">Belongs to the PheA/TfdB FAD monooxygenase family.</text>
</comment>
<accession>A0ABR9KUI0</accession>
<dbReference type="EMBL" id="JADBEF010000001">
    <property type="protein sequence ID" value="MBE1565167.1"/>
    <property type="molecule type" value="Genomic_DNA"/>
</dbReference>
<evidence type="ECO:0000256" key="2">
    <source>
        <dbReference type="ARBA" id="ARBA00007801"/>
    </source>
</evidence>
<evidence type="ECO:0000256" key="1">
    <source>
        <dbReference type="ARBA" id="ARBA00001974"/>
    </source>
</evidence>
<keyword evidence="4" id="KW-0274">FAD</keyword>
<proteinExistence type="inferred from homology"/>
<sequence length="550" mass="59064">MSATGLVDTETTTDTLIVGAGPVGLMMAAELRRHGSTCRIIDRLTRPTGWPKAIGIQPRTLEIWEQMGIVREAIDAGLWLRGQLVFTDGKPGDPIDLQVPDGTYGFLALPQYDVERILTEHLERLGTAVDRGVELRAFTQDADGVSATLTRPDGSTETVRAGYLVGCDGAHSVVRHGLGLIFEGDRFPEEYMLGDVEVDWSMPPGYALRFLAEAPGGGQDVLVCVPLPGRSRYRLSMLAPPELRQATGPEHGMAGDRPGPELGQIQAVVDRLVPGKPAVGNLRWSSLFGISHRIVDRYGVGRVFVCGDAAHIHPPTGAQGANTGMQDAYNLAWKLALALRGLAAPELLTTYDAERRPVGEEVVGRTVRYARTQSIGEAGDTVRTGLAREGQLLVAYPDSPLSSAALDFPDALNDGPCPGERAPDVHGLTQEGLGFPVRLFELLHAPCHTLILYADAMAAQEGLGGFEALASQLRERCAGLLRVYAVLAADAPQPDLVGVPVLRDGSGAFRARYAVARSAAYLIRPDGYVGFRAQPVKFESITAHLERTFT</sequence>